<evidence type="ECO:0000256" key="1">
    <source>
        <dbReference type="SAM" id="MobiDB-lite"/>
    </source>
</evidence>
<feature type="transmembrane region" description="Helical" evidence="2">
    <location>
        <begin position="58"/>
        <end position="79"/>
    </location>
</feature>
<reference evidence="4" key="1">
    <citation type="journal article" date="2019" name="Int. J. Syst. Evol. Microbiol.">
        <title>The Global Catalogue of Microorganisms (GCM) 10K type strain sequencing project: providing services to taxonomists for standard genome sequencing and annotation.</title>
        <authorList>
            <consortium name="The Broad Institute Genomics Platform"/>
            <consortium name="The Broad Institute Genome Sequencing Center for Infectious Disease"/>
            <person name="Wu L."/>
            <person name="Ma J."/>
        </authorList>
    </citation>
    <scope>NUCLEOTIDE SEQUENCE [LARGE SCALE GENOMIC DNA]</scope>
    <source>
        <strain evidence="4">JCM 17589</strain>
    </source>
</reference>
<gene>
    <name evidence="3" type="ORF">GCM10022285_40080</name>
</gene>
<feature type="transmembrane region" description="Helical" evidence="2">
    <location>
        <begin position="91"/>
        <end position="112"/>
    </location>
</feature>
<dbReference type="EMBL" id="BAABBU010000016">
    <property type="protein sequence ID" value="GAA4140549.1"/>
    <property type="molecule type" value="Genomic_DNA"/>
</dbReference>
<feature type="region of interest" description="Disordered" evidence="1">
    <location>
        <begin position="119"/>
        <end position="143"/>
    </location>
</feature>
<evidence type="ECO:0000313" key="3">
    <source>
        <dbReference type="EMBL" id="GAA4140549.1"/>
    </source>
</evidence>
<evidence type="ECO:0000313" key="4">
    <source>
        <dbReference type="Proteomes" id="UP001501845"/>
    </source>
</evidence>
<protein>
    <submittedName>
        <fullName evidence="3">Uncharacterized protein</fullName>
    </submittedName>
</protein>
<name>A0ABP7YSC3_9ACTN</name>
<comment type="caution">
    <text evidence="3">The sequence shown here is derived from an EMBL/GenBank/DDBJ whole genome shotgun (WGS) entry which is preliminary data.</text>
</comment>
<sequence>MTRAAWRRLRELLVSKRGQDRTGSADEPAEEVGGTPGRAGEPGPAHLALVPSGSEERIVGCFAVLAVLFVSSMSVVVFTTANGSWDASRRTVAWIVVSLVTAIIAAALAWRVGMAWQRRRRDSTEANPPAERTEDDQNSVGKP</sequence>
<organism evidence="3 4">
    <name type="scientific">Streptomyces tunisiensis</name>
    <dbReference type="NCBI Taxonomy" id="948699"/>
    <lineage>
        <taxon>Bacteria</taxon>
        <taxon>Bacillati</taxon>
        <taxon>Actinomycetota</taxon>
        <taxon>Actinomycetes</taxon>
        <taxon>Kitasatosporales</taxon>
        <taxon>Streptomycetaceae</taxon>
        <taxon>Streptomyces</taxon>
    </lineage>
</organism>
<keyword evidence="2" id="KW-1133">Transmembrane helix</keyword>
<feature type="region of interest" description="Disordered" evidence="1">
    <location>
        <begin position="17"/>
        <end position="46"/>
    </location>
</feature>
<keyword evidence="2" id="KW-0812">Transmembrane</keyword>
<dbReference type="RefSeq" id="WP_346157068.1">
    <property type="nucleotide sequence ID" value="NZ_BAABBU010000016.1"/>
</dbReference>
<keyword evidence="2" id="KW-0472">Membrane</keyword>
<dbReference type="Proteomes" id="UP001501845">
    <property type="component" value="Unassembled WGS sequence"/>
</dbReference>
<proteinExistence type="predicted"/>
<evidence type="ECO:0000256" key="2">
    <source>
        <dbReference type="SAM" id="Phobius"/>
    </source>
</evidence>
<accession>A0ABP7YSC3</accession>
<keyword evidence="4" id="KW-1185">Reference proteome</keyword>